<dbReference type="GO" id="GO:0016020">
    <property type="term" value="C:membrane"/>
    <property type="evidence" value="ECO:0007669"/>
    <property type="project" value="UniProtKB-SubCell"/>
</dbReference>
<organism evidence="6 7">
    <name type="scientific">Micromonospora inositola</name>
    <dbReference type="NCBI Taxonomy" id="47865"/>
    <lineage>
        <taxon>Bacteria</taxon>
        <taxon>Bacillati</taxon>
        <taxon>Actinomycetota</taxon>
        <taxon>Actinomycetes</taxon>
        <taxon>Micromonosporales</taxon>
        <taxon>Micromonosporaceae</taxon>
        <taxon>Micromonospora</taxon>
    </lineage>
</organism>
<evidence type="ECO:0000256" key="4">
    <source>
        <dbReference type="ARBA" id="ARBA00023136"/>
    </source>
</evidence>
<dbReference type="AlphaFoldDB" id="A0A1C5H3P3"/>
<evidence type="ECO:0000256" key="2">
    <source>
        <dbReference type="ARBA" id="ARBA00022692"/>
    </source>
</evidence>
<sequence>MIRRPDRLTPTLRSALDAASPGPLRHRLRQAVPVIAQCSVTAGAAWWIAGSIFGHQAPVFAASAAVVCLAAGVGGRGRQAVDLLAGVLAGVAVGELFRLVGIGTGPWQTVLAVALAMVAAAIIDARPLAYIQSGAAVLFVLTLAPAGRSLGHLLDAAVGGALGLLGSQVLFSPDPLKLVAAPVREILHATADALRTAAEALGRNSSHLAATACDRARDAHARLGGLARARLTARRVTARTVRGHRRAARVRQVDDRLSDIDVLVAAALLLCENVRERIRTGEENAPDRLPDQLLGLAAGLDELAGRHLPAVGEVTADGVGPRGPARPAVGPRSGLERAGFDVHLHDATGALDRLRSATTAD</sequence>
<protein>
    <submittedName>
        <fullName evidence="6">Fusaric acid resistance protein-like</fullName>
    </submittedName>
</protein>
<dbReference type="RefSeq" id="WP_172875753.1">
    <property type="nucleotide sequence ID" value="NZ_LT607754.1"/>
</dbReference>
<gene>
    <name evidence="6" type="ORF">GA0070613_0774</name>
</gene>
<keyword evidence="7" id="KW-1185">Reference proteome</keyword>
<dbReference type="Pfam" id="PF13515">
    <property type="entry name" value="FUSC_2"/>
    <property type="match status" value="1"/>
</dbReference>
<evidence type="ECO:0000313" key="7">
    <source>
        <dbReference type="Proteomes" id="UP000198221"/>
    </source>
</evidence>
<evidence type="ECO:0000256" key="1">
    <source>
        <dbReference type="ARBA" id="ARBA00004141"/>
    </source>
</evidence>
<comment type="subcellular location">
    <subcellularLocation>
        <location evidence="1">Membrane</location>
        <topology evidence="1">Multi-pass membrane protein</topology>
    </subcellularLocation>
</comment>
<proteinExistence type="predicted"/>
<evidence type="ECO:0000313" key="6">
    <source>
        <dbReference type="EMBL" id="SCG40507.1"/>
    </source>
</evidence>
<dbReference type="Proteomes" id="UP000198221">
    <property type="component" value="Chromosome I"/>
</dbReference>
<keyword evidence="4" id="KW-0472">Membrane</keyword>
<evidence type="ECO:0000259" key="5">
    <source>
        <dbReference type="Pfam" id="PF13515"/>
    </source>
</evidence>
<dbReference type="InterPro" id="IPR049453">
    <property type="entry name" value="Memb_transporter_dom"/>
</dbReference>
<keyword evidence="3" id="KW-1133">Transmembrane helix</keyword>
<dbReference type="EMBL" id="LT607754">
    <property type="protein sequence ID" value="SCG40507.1"/>
    <property type="molecule type" value="Genomic_DNA"/>
</dbReference>
<keyword evidence="2" id="KW-0812">Transmembrane</keyword>
<reference evidence="7" key="1">
    <citation type="submission" date="2016-06" db="EMBL/GenBank/DDBJ databases">
        <authorList>
            <person name="Varghese N."/>
            <person name="Submissions Spin"/>
        </authorList>
    </citation>
    <scope>NUCLEOTIDE SEQUENCE [LARGE SCALE GENOMIC DNA]</scope>
    <source>
        <strain evidence="7">DSM 43819</strain>
    </source>
</reference>
<evidence type="ECO:0000256" key="3">
    <source>
        <dbReference type="ARBA" id="ARBA00022989"/>
    </source>
</evidence>
<accession>A0A1C5H3P3</accession>
<feature type="domain" description="Integral membrane bound transporter" evidence="5">
    <location>
        <begin position="46"/>
        <end position="165"/>
    </location>
</feature>
<name>A0A1C5H3P3_9ACTN</name>